<name>A0AAN7ZPL2_9COLE</name>
<dbReference type="Proteomes" id="UP001329430">
    <property type="component" value="Chromosome 3"/>
</dbReference>
<sequence length="107" mass="12410">MTNFIRNLRFCQNFIKFHQNTKATLCTNALEKEDDLEVPSLIYSSSSSQYKIGRKYAAERLQQLFNLKPAEAIEAALRFNTLSKVMSKTITNNYNLLQKENVSHEVF</sequence>
<accession>A0AAN7ZPL2</accession>
<comment type="caution">
    <text evidence="1">The sequence shown here is derived from an EMBL/GenBank/DDBJ whole genome shotgun (WGS) entry which is preliminary data.</text>
</comment>
<keyword evidence="2" id="KW-1185">Reference proteome</keyword>
<dbReference type="AlphaFoldDB" id="A0AAN7ZPL2"/>
<protein>
    <submittedName>
        <fullName evidence="1">Uncharacterized protein</fullName>
    </submittedName>
</protein>
<gene>
    <name evidence="1" type="ORF">RI129_004162</name>
</gene>
<organism evidence="1 2">
    <name type="scientific">Pyrocoelia pectoralis</name>
    <dbReference type="NCBI Taxonomy" id="417401"/>
    <lineage>
        <taxon>Eukaryota</taxon>
        <taxon>Metazoa</taxon>
        <taxon>Ecdysozoa</taxon>
        <taxon>Arthropoda</taxon>
        <taxon>Hexapoda</taxon>
        <taxon>Insecta</taxon>
        <taxon>Pterygota</taxon>
        <taxon>Neoptera</taxon>
        <taxon>Endopterygota</taxon>
        <taxon>Coleoptera</taxon>
        <taxon>Polyphaga</taxon>
        <taxon>Elateriformia</taxon>
        <taxon>Elateroidea</taxon>
        <taxon>Lampyridae</taxon>
        <taxon>Lampyrinae</taxon>
        <taxon>Pyrocoelia</taxon>
    </lineage>
</organism>
<dbReference type="EMBL" id="JAVRBK010000003">
    <property type="protein sequence ID" value="KAK5645698.1"/>
    <property type="molecule type" value="Genomic_DNA"/>
</dbReference>
<evidence type="ECO:0000313" key="2">
    <source>
        <dbReference type="Proteomes" id="UP001329430"/>
    </source>
</evidence>
<reference evidence="1 2" key="1">
    <citation type="journal article" date="2024" name="Insects">
        <title>An Improved Chromosome-Level Genome Assembly of the Firefly Pyrocoelia pectoralis.</title>
        <authorList>
            <person name="Fu X."/>
            <person name="Meyer-Rochow V.B."/>
            <person name="Ballantyne L."/>
            <person name="Zhu X."/>
        </authorList>
    </citation>
    <scope>NUCLEOTIDE SEQUENCE [LARGE SCALE GENOMIC DNA]</scope>
    <source>
        <strain evidence="1">XCY_ONT2</strain>
    </source>
</reference>
<proteinExistence type="predicted"/>
<evidence type="ECO:0000313" key="1">
    <source>
        <dbReference type="EMBL" id="KAK5645698.1"/>
    </source>
</evidence>